<evidence type="ECO:0000256" key="8">
    <source>
        <dbReference type="ARBA" id="ARBA00023004"/>
    </source>
</evidence>
<comment type="caution">
    <text evidence="20">The sequence shown here is derived from an EMBL/GenBank/DDBJ whole genome shotgun (WGS) entry which is preliminary data.</text>
</comment>
<evidence type="ECO:0000259" key="19">
    <source>
        <dbReference type="Pfam" id="PF07715"/>
    </source>
</evidence>
<keyword evidence="4 14" id="KW-1134">Transmembrane beta strand</keyword>
<gene>
    <name evidence="20" type="ORF">RJN63_20200</name>
</gene>
<proteinExistence type="inferred from homology"/>
<feature type="chain" id="PRO_5042211878" evidence="17">
    <location>
        <begin position="41"/>
        <end position="759"/>
    </location>
</feature>
<feature type="compositionally biased region" description="Polar residues" evidence="16">
    <location>
        <begin position="540"/>
        <end position="555"/>
    </location>
</feature>
<dbReference type="PANTHER" id="PTHR32552:SF89">
    <property type="entry name" value="CATECHOLATE SIDEROPHORE RECEPTOR FIU"/>
    <property type="match status" value="1"/>
</dbReference>
<evidence type="ECO:0000256" key="5">
    <source>
        <dbReference type="ARBA" id="ARBA00022496"/>
    </source>
</evidence>
<evidence type="ECO:0000256" key="9">
    <source>
        <dbReference type="ARBA" id="ARBA00023065"/>
    </source>
</evidence>
<keyword evidence="13 14" id="KW-0998">Cell outer membrane</keyword>
<dbReference type="CDD" id="cd01347">
    <property type="entry name" value="ligand_gated_channel"/>
    <property type="match status" value="1"/>
</dbReference>
<dbReference type="Gene3D" id="2.170.130.10">
    <property type="entry name" value="TonB-dependent receptor, plug domain"/>
    <property type="match status" value="1"/>
</dbReference>
<dbReference type="NCBIfam" id="TIGR01783">
    <property type="entry name" value="TonB-siderophor"/>
    <property type="match status" value="1"/>
</dbReference>
<dbReference type="NCBIfam" id="NF007349">
    <property type="entry name" value="PRK09840.1"/>
    <property type="match status" value="1"/>
</dbReference>
<dbReference type="InterPro" id="IPR037066">
    <property type="entry name" value="Plug_dom_sf"/>
</dbReference>
<dbReference type="AlphaFoldDB" id="A0AAE4GDY7"/>
<dbReference type="PANTHER" id="PTHR32552">
    <property type="entry name" value="FERRICHROME IRON RECEPTOR-RELATED"/>
    <property type="match status" value="1"/>
</dbReference>
<feature type="domain" description="TonB-dependent receptor plug" evidence="19">
    <location>
        <begin position="74"/>
        <end position="175"/>
    </location>
</feature>
<dbReference type="InterPro" id="IPR039426">
    <property type="entry name" value="TonB-dep_rcpt-like"/>
</dbReference>
<dbReference type="InterPro" id="IPR000531">
    <property type="entry name" value="Beta-barrel_TonB"/>
</dbReference>
<keyword evidence="9" id="KW-0406">Ion transport</keyword>
<keyword evidence="12 20" id="KW-0675">Receptor</keyword>
<dbReference type="InterPro" id="IPR012910">
    <property type="entry name" value="Plug_dom"/>
</dbReference>
<evidence type="ECO:0000256" key="14">
    <source>
        <dbReference type="PROSITE-ProRule" id="PRU01360"/>
    </source>
</evidence>
<feature type="domain" description="TonB-dependent receptor-like beta-barrel" evidence="18">
    <location>
        <begin position="283"/>
        <end position="727"/>
    </location>
</feature>
<keyword evidence="8" id="KW-0408">Iron</keyword>
<evidence type="ECO:0000256" key="10">
    <source>
        <dbReference type="ARBA" id="ARBA00023077"/>
    </source>
</evidence>
<keyword evidence="10 15" id="KW-0798">TonB box</keyword>
<dbReference type="EMBL" id="JAVRAA010000012">
    <property type="protein sequence ID" value="MDT0339169.1"/>
    <property type="molecule type" value="Genomic_DNA"/>
</dbReference>
<dbReference type="GO" id="GO:0038023">
    <property type="term" value="F:signaling receptor activity"/>
    <property type="evidence" value="ECO:0007669"/>
    <property type="project" value="InterPro"/>
</dbReference>
<dbReference type="SUPFAM" id="SSF56935">
    <property type="entry name" value="Porins"/>
    <property type="match status" value="1"/>
</dbReference>
<evidence type="ECO:0000259" key="18">
    <source>
        <dbReference type="Pfam" id="PF00593"/>
    </source>
</evidence>
<keyword evidence="6 14" id="KW-0812">Transmembrane</keyword>
<evidence type="ECO:0000313" key="20">
    <source>
        <dbReference type="EMBL" id="MDT0339169.1"/>
    </source>
</evidence>
<dbReference type="Pfam" id="PF07715">
    <property type="entry name" value="Plug"/>
    <property type="match status" value="1"/>
</dbReference>
<accession>A0AAE4GDY7</accession>
<reference evidence="20" key="1">
    <citation type="submission" date="2023-02" db="EMBL/GenBank/DDBJ databases">
        <title>Description of Herbaspirillum huttiense subsp. nephrolepsisexaltata and Herbaspirillum huttiense subsp. lycopersicon.</title>
        <authorList>
            <person name="Poudel M."/>
            <person name="Sharma A."/>
            <person name="Goss E."/>
            <person name="Tapia J.H."/>
            <person name="Harmon C.M."/>
            <person name="Jones J.B."/>
        </authorList>
    </citation>
    <scope>NUCLEOTIDE SEQUENCE</scope>
    <source>
        <strain evidence="20">NC40101</strain>
    </source>
</reference>
<organism evidence="20">
    <name type="scientific">Herbaspirillum huttiense subsp. nephrolepidis</name>
    <dbReference type="NCBI Taxonomy" id="3075126"/>
    <lineage>
        <taxon>Bacteria</taxon>
        <taxon>Pseudomonadati</taxon>
        <taxon>Pseudomonadota</taxon>
        <taxon>Betaproteobacteria</taxon>
        <taxon>Burkholderiales</taxon>
        <taxon>Oxalobacteraceae</taxon>
        <taxon>Herbaspirillum</taxon>
    </lineage>
</organism>
<dbReference type="PROSITE" id="PS52016">
    <property type="entry name" value="TONB_DEPENDENT_REC_3"/>
    <property type="match status" value="1"/>
</dbReference>
<dbReference type="GO" id="GO:0015891">
    <property type="term" value="P:siderophore transport"/>
    <property type="evidence" value="ECO:0007669"/>
    <property type="project" value="InterPro"/>
</dbReference>
<feature type="region of interest" description="Disordered" evidence="16">
    <location>
        <begin position="540"/>
        <end position="563"/>
    </location>
</feature>
<keyword evidence="7 17" id="KW-0732">Signal</keyword>
<keyword evidence="3 14" id="KW-0813">Transport</keyword>
<keyword evidence="5" id="KW-0410">Iron transport</keyword>
<keyword evidence="11 14" id="KW-0472">Membrane</keyword>
<evidence type="ECO:0000256" key="4">
    <source>
        <dbReference type="ARBA" id="ARBA00022452"/>
    </source>
</evidence>
<evidence type="ECO:0000256" key="3">
    <source>
        <dbReference type="ARBA" id="ARBA00022448"/>
    </source>
</evidence>
<dbReference type="InterPro" id="IPR010105">
    <property type="entry name" value="TonB_sidphr_rcpt"/>
</dbReference>
<evidence type="ECO:0000256" key="13">
    <source>
        <dbReference type="ARBA" id="ARBA00023237"/>
    </source>
</evidence>
<evidence type="ECO:0000256" key="6">
    <source>
        <dbReference type="ARBA" id="ARBA00022692"/>
    </source>
</evidence>
<sequence>MSFIKSRKHPSSPPSFHPSASCLSAALAGVLLLPVAAAQAQTSGGKLPAVQVDAVKESPYKAEQSASPKYTQPLVDTPQTLQVFKRPLMEQQGATTLTEVLRNTPGVGTFFLGENGSTSTGDTVYMRGFDVSGAIFVDNVRDLGAISRDVFNLQQVEVLKGAAGTDNGRGAPTGAINLVSKQPELADAVNASATYGSWNQKRATVDWNKVLNPDQGLALRLNLMKQHSGVPGRHEVHSSRDGFAPSLAWGLNSRTRIFFNFLHMQQDNVPDGGVVTIGLPGYSSPDPARSFISAAPKVNPGNFYGHVDDYDRVNADMYTLRVEHDVSPDLKLQNSSRYARTDQDYRLASFIATGSDRGRYKTGILTPSPTDLSTWELARNIVTRRDQSNEIISNQTHVTAQWLTGPVRHTLVGGLELTRERQHALAFSVDGFRPYANLYQPNPRFDESGVRIHTTGANEGQTDTVSLYALDTLKFGQRWSLNLGLREDHYRTSFDGVSSGTSTRLKTSGNLLSWKLAATYKPTGYSSVYALLATAQQPPGGSNMMLSASRRSPSNPDYAPQKTRTAEIGTKWDLLDRRLAVTAALYRTDVYNEIEPGTLADTWFQVGEKRTEGVELGVTGEITRDISLTAGYSRMNSRVNKGRVVTANGENHLAYAPRQSFTSWATWRAAPGLALGGGLRYSDGLLRGTDSNALGTPKKTEAYWLVDAMASYAINKTVELQFNVTNLFNKQYAASINKSGYRYIPGGTRAVALTGNFRF</sequence>
<evidence type="ECO:0000256" key="11">
    <source>
        <dbReference type="ARBA" id="ARBA00023136"/>
    </source>
</evidence>
<evidence type="ECO:0000256" key="15">
    <source>
        <dbReference type="RuleBase" id="RU003357"/>
    </source>
</evidence>
<dbReference type="Pfam" id="PF00593">
    <property type="entry name" value="TonB_dep_Rec_b-barrel"/>
    <property type="match status" value="1"/>
</dbReference>
<evidence type="ECO:0000256" key="1">
    <source>
        <dbReference type="ARBA" id="ARBA00004571"/>
    </source>
</evidence>
<name>A0AAE4GDY7_9BURK</name>
<evidence type="ECO:0000256" key="12">
    <source>
        <dbReference type="ARBA" id="ARBA00023170"/>
    </source>
</evidence>
<evidence type="ECO:0000256" key="16">
    <source>
        <dbReference type="SAM" id="MobiDB-lite"/>
    </source>
</evidence>
<dbReference type="GO" id="GO:0015344">
    <property type="term" value="F:siderophore uptake transmembrane transporter activity"/>
    <property type="evidence" value="ECO:0007669"/>
    <property type="project" value="TreeGrafter"/>
</dbReference>
<dbReference type="RefSeq" id="WP_310836101.1">
    <property type="nucleotide sequence ID" value="NZ_JAVLSM010000002.1"/>
</dbReference>
<dbReference type="GO" id="GO:0009279">
    <property type="term" value="C:cell outer membrane"/>
    <property type="evidence" value="ECO:0007669"/>
    <property type="project" value="UniProtKB-SubCell"/>
</dbReference>
<comment type="subcellular location">
    <subcellularLocation>
        <location evidence="1 14">Cell outer membrane</location>
        <topology evidence="1 14">Multi-pass membrane protein</topology>
    </subcellularLocation>
</comment>
<dbReference type="InterPro" id="IPR036942">
    <property type="entry name" value="Beta-barrel_TonB_sf"/>
</dbReference>
<feature type="signal peptide" evidence="17">
    <location>
        <begin position="1"/>
        <end position="40"/>
    </location>
</feature>
<evidence type="ECO:0000256" key="17">
    <source>
        <dbReference type="SAM" id="SignalP"/>
    </source>
</evidence>
<dbReference type="Gene3D" id="2.40.170.20">
    <property type="entry name" value="TonB-dependent receptor, beta-barrel domain"/>
    <property type="match status" value="1"/>
</dbReference>
<protein>
    <submittedName>
        <fullName evidence="20">Catecholate siderophore receptor Fiu</fullName>
    </submittedName>
</protein>
<evidence type="ECO:0000256" key="2">
    <source>
        <dbReference type="ARBA" id="ARBA00009810"/>
    </source>
</evidence>
<comment type="similarity">
    <text evidence="2 14 15">Belongs to the TonB-dependent receptor family.</text>
</comment>
<evidence type="ECO:0000256" key="7">
    <source>
        <dbReference type="ARBA" id="ARBA00022729"/>
    </source>
</evidence>